<dbReference type="GO" id="GO:0140647">
    <property type="term" value="P:P450-containing electron transport chain"/>
    <property type="evidence" value="ECO:0007669"/>
    <property type="project" value="InterPro"/>
</dbReference>
<dbReference type="GO" id="GO:0046872">
    <property type="term" value="F:metal ion binding"/>
    <property type="evidence" value="ECO:0007669"/>
    <property type="project" value="UniProtKB-KW"/>
</dbReference>
<protein>
    <submittedName>
        <fullName evidence="8">2Fe-2S ferredoxin</fullName>
    </submittedName>
</protein>
<reference evidence="8 9" key="1">
    <citation type="submission" date="2019-02" db="EMBL/GenBank/DDBJ databases">
        <title>Deep-cultivation of Planctomycetes and their phenomic and genomic characterization uncovers novel biology.</title>
        <authorList>
            <person name="Wiegand S."/>
            <person name="Jogler M."/>
            <person name="Boedeker C."/>
            <person name="Pinto D."/>
            <person name="Vollmers J."/>
            <person name="Rivas-Marin E."/>
            <person name="Kohn T."/>
            <person name="Peeters S.H."/>
            <person name="Heuer A."/>
            <person name="Rast P."/>
            <person name="Oberbeckmann S."/>
            <person name="Bunk B."/>
            <person name="Jeske O."/>
            <person name="Meyerdierks A."/>
            <person name="Storesund J.E."/>
            <person name="Kallscheuer N."/>
            <person name="Luecker S."/>
            <person name="Lage O.M."/>
            <person name="Pohl T."/>
            <person name="Merkel B.J."/>
            <person name="Hornburger P."/>
            <person name="Mueller R.-W."/>
            <person name="Bruemmer F."/>
            <person name="Labrenz M."/>
            <person name="Spormann A.M."/>
            <person name="Op den Camp H."/>
            <person name="Overmann J."/>
            <person name="Amann R."/>
            <person name="Jetten M.S.M."/>
            <person name="Mascher T."/>
            <person name="Medema M.H."/>
            <person name="Devos D.P."/>
            <person name="Kaster A.-K."/>
            <person name="Ovreas L."/>
            <person name="Rohde M."/>
            <person name="Galperin M.Y."/>
            <person name="Jogler C."/>
        </authorList>
    </citation>
    <scope>NUCLEOTIDE SEQUENCE [LARGE SCALE GENOMIC DNA]</scope>
    <source>
        <strain evidence="8 9">KS4</strain>
    </source>
</reference>
<evidence type="ECO:0000313" key="9">
    <source>
        <dbReference type="Proteomes" id="UP000317369"/>
    </source>
</evidence>
<evidence type="ECO:0000256" key="4">
    <source>
        <dbReference type="ARBA" id="ARBA00023004"/>
    </source>
</evidence>
<dbReference type="InterPro" id="IPR001055">
    <property type="entry name" value="Adrenodoxin-like"/>
</dbReference>
<dbReference type="GO" id="GO:0009055">
    <property type="term" value="F:electron transfer activity"/>
    <property type="evidence" value="ECO:0007669"/>
    <property type="project" value="TreeGrafter"/>
</dbReference>
<dbReference type="OrthoDB" id="9799640at2"/>
<comment type="similarity">
    <text evidence="1">Belongs to the adrenodoxin/putidaredoxin family.</text>
</comment>
<accession>A0A517YPJ2</accession>
<gene>
    <name evidence="8" type="primary">fdx</name>
    <name evidence="8" type="ORF">KS4_01680</name>
</gene>
<dbReference type="PANTHER" id="PTHR23426">
    <property type="entry name" value="FERREDOXIN/ADRENODOXIN"/>
    <property type="match status" value="1"/>
</dbReference>
<evidence type="ECO:0000259" key="7">
    <source>
        <dbReference type="PROSITE" id="PS51085"/>
    </source>
</evidence>
<evidence type="ECO:0000313" key="8">
    <source>
        <dbReference type="EMBL" id="QDU32139.1"/>
    </source>
</evidence>
<keyword evidence="9" id="KW-1185">Reference proteome</keyword>
<dbReference type="KEGG" id="pcor:KS4_01680"/>
<evidence type="ECO:0000256" key="1">
    <source>
        <dbReference type="ARBA" id="ARBA00010914"/>
    </source>
</evidence>
<dbReference type="InterPro" id="IPR001041">
    <property type="entry name" value="2Fe-2S_ferredoxin-type"/>
</dbReference>
<organism evidence="8 9">
    <name type="scientific">Poriferisphaera corsica</name>
    <dbReference type="NCBI Taxonomy" id="2528020"/>
    <lineage>
        <taxon>Bacteria</taxon>
        <taxon>Pseudomonadati</taxon>
        <taxon>Planctomycetota</taxon>
        <taxon>Phycisphaerae</taxon>
        <taxon>Phycisphaerales</taxon>
        <taxon>Phycisphaeraceae</taxon>
        <taxon>Poriferisphaera</taxon>
    </lineage>
</organism>
<dbReference type="InterPro" id="IPR036010">
    <property type="entry name" value="2Fe-2S_ferredoxin-like_sf"/>
</dbReference>
<dbReference type="SUPFAM" id="SSF54292">
    <property type="entry name" value="2Fe-2S ferredoxin-like"/>
    <property type="match status" value="1"/>
</dbReference>
<dbReference type="Proteomes" id="UP000317369">
    <property type="component" value="Chromosome"/>
</dbReference>
<sequence length="133" mass="14505">MHMKASDHDHGPKTVKVKFLLEDPEGLTGDGGKEEVECKGAIGENILEIALENGINIEHACGGVCACSTCHIYLEEGENACNEPEDDELDRVEEAPGIQMNSRLSCQTVIESEEPIVVKIPAWNRNAVKEVPH</sequence>
<keyword evidence="2" id="KW-0001">2Fe-2S</keyword>
<evidence type="ECO:0000256" key="3">
    <source>
        <dbReference type="ARBA" id="ARBA00022723"/>
    </source>
</evidence>
<name>A0A517YPJ2_9BACT</name>
<evidence type="ECO:0000256" key="2">
    <source>
        <dbReference type="ARBA" id="ARBA00022714"/>
    </source>
</evidence>
<feature type="domain" description="2Fe-2S ferredoxin-type" evidence="7">
    <location>
        <begin position="15"/>
        <end position="124"/>
    </location>
</feature>
<dbReference type="GO" id="GO:0051537">
    <property type="term" value="F:2 iron, 2 sulfur cluster binding"/>
    <property type="evidence" value="ECO:0007669"/>
    <property type="project" value="UniProtKB-KW"/>
</dbReference>
<dbReference type="Gene3D" id="3.10.20.30">
    <property type="match status" value="1"/>
</dbReference>
<dbReference type="EMBL" id="CP036425">
    <property type="protein sequence ID" value="QDU32139.1"/>
    <property type="molecule type" value="Genomic_DNA"/>
</dbReference>
<dbReference type="InterPro" id="IPR012675">
    <property type="entry name" value="Beta-grasp_dom_sf"/>
</dbReference>
<dbReference type="PANTHER" id="PTHR23426:SF65">
    <property type="entry name" value="FERREDOXIN-2, MITOCHONDRIAL"/>
    <property type="match status" value="1"/>
</dbReference>
<evidence type="ECO:0000256" key="6">
    <source>
        <dbReference type="ARBA" id="ARBA00034078"/>
    </source>
</evidence>
<keyword evidence="3" id="KW-0479">Metal-binding</keyword>
<comment type="cofactor">
    <cofactor evidence="6">
        <name>[2Fe-2S] cluster</name>
        <dbReference type="ChEBI" id="CHEBI:190135"/>
    </cofactor>
</comment>
<dbReference type="AlphaFoldDB" id="A0A517YPJ2"/>
<keyword evidence="5" id="KW-0411">Iron-sulfur</keyword>
<dbReference type="PROSITE" id="PS51085">
    <property type="entry name" value="2FE2S_FER_2"/>
    <property type="match status" value="1"/>
</dbReference>
<dbReference type="Pfam" id="PF00111">
    <property type="entry name" value="Fer2"/>
    <property type="match status" value="1"/>
</dbReference>
<dbReference type="CDD" id="cd00207">
    <property type="entry name" value="fer2"/>
    <property type="match status" value="1"/>
</dbReference>
<dbReference type="RefSeq" id="WP_145073216.1">
    <property type="nucleotide sequence ID" value="NZ_CP036425.1"/>
</dbReference>
<keyword evidence="4" id="KW-0408">Iron</keyword>
<dbReference type="PRINTS" id="PR00355">
    <property type="entry name" value="ADRENODOXIN"/>
</dbReference>
<proteinExistence type="inferred from homology"/>
<evidence type="ECO:0000256" key="5">
    <source>
        <dbReference type="ARBA" id="ARBA00023014"/>
    </source>
</evidence>